<organism evidence="1 2">
    <name type="scientific">Lupinus luteus</name>
    <name type="common">European yellow lupine</name>
    <dbReference type="NCBI Taxonomy" id="3873"/>
    <lineage>
        <taxon>Eukaryota</taxon>
        <taxon>Viridiplantae</taxon>
        <taxon>Streptophyta</taxon>
        <taxon>Embryophyta</taxon>
        <taxon>Tracheophyta</taxon>
        <taxon>Spermatophyta</taxon>
        <taxon>Magnoliopsida</taxon>
        <taxon>eudicotyledons</taxon>
        <taxon>Gunneridae</taxon>
        <taxon>Pentapetalae</taxon>
        <taxon>rosids</taxon>
        <taxon>fabids</taxon>
        <taxon>Fabales</taxon>
        <taxon>Fabaceae</taxon>
        <taxon>Papilionoideae</taxon>
        <taxon>50 kb inversion clade</taxon>
        <taxon>genistoids sensu lato</taxon>
        <taxon>core genistoids</taxon>
        <taxon>Genisteae</taxon>
        <taxon>Lupinus</taxon>
    </lineage>
</organism>
<name>A0AAV1WE92_LUPLU</name>
<comment type="caution">
    <text evidence="1">The sequence shown here is derived from an EMBL/GenBank/DDBJ whole genome shotgun (WGS) entry which is preliminary data.</text>
</comment>
<sequence>MDESEFQRLLQLFPVVRSPHYCVESASSSSRQIASGSAQDEVVKEWHDAWDERDNGFQSQGIQNDSFWRKLNSEAAEKVGAEEAERFCKAFKQIHKKLVYEELSLDAAQSFINSS</sequence>
<evidence type="ECO:0000313" key="1">
    <source>
        <dbReference type="EMBL" id="CAL0307473.1"/>
    </source>
</evidence>
<dbReference type="Proteomes" id="UP001497480">
    <property type="component" value="Unassembled WGS sequence"/>
</dbReference>
<dbReference type="AlphaFoldDB" id="A0AAV1WE92"/>
<gene>
    <name evidence="1" type="ORF">LLUT_LOCUS8533</name>
</gene>
<evidence type="ECO:0000313" key="2">
    <source>
        <dbReference type="Proteomes" id="UP001497480"/>
    </source>
</evidence>
<dbReference type="PANTHER" id="PTHR35312">
    <property type="entry name" value="OS07G0641800 PROTEIN"/>
    <property type="match status" value="1"/>
</dbReference>
<protein>
    <submittedName>
        <fullName evidence="1">Uncharacterized protein</fullName>
    </submittedName>
</protein>
<keyword evidence="2" id="KW-1185">Reference proteome</keyword>
<accession>A0AAV1WE92</accession>
<dbReference type="EMBL" id="CAXHTB010000006">
    <property type="protein sequence ID" value="CAL0307473.1"/>
    <property type="molecule type" value="Genomic_DNA"/>
</dbReference>
<proteinExistence type="predicted"/>
<reference evidence="1 2" key="1">
    <citation type="submission" date="2024-03" db="EMBL/GenBank/DDBJ databases">
        <authorList>
            <person name="Martinez-Hernandez J."/>
        </authorList>
    </citation>
    <scope>NUCLEOTIDE SEQUENCE [LARGE SCALE GENOMIC DNA]</scope>
</reference>
<dbReference type="PANTHER" id="PTHR35312:SF1">
    <property type="entry name" value="OS07G0641800 PROTEIN"/>
    <property type="match status" value="1"/>
</dbReference>